<gene>
    <name evidence="1" type="ORF">ACFSUO_13810</name>
</gene>
<evidence type="ECO:0000313" key="1">
    <source>
        <dbReference type="EMBL" id="MFD2762030.1"/>
    </source>
</evidence>
<organism evidence="1 2">
    <name type="scientific">Lentibacillus juripiscarius</name>
    <dbReference type="NCBI Taxonomy" id="257446"/>
    <lineage>
        <taxon>Bacteria</taxon>
        <taxon>Bacillati</taxon>
        <taxon>Bacillota</taxon>
        <taxon>Bacilli</taxon>
        <taxon>Bacillales</taxon>
        <taxon>Bacillaceae</taxon>
        <taxon>Lentibacillus</taxon>
    </lineage>
</organism>
<dbReference type="Proteomes" id="UP001597502">
    <property type="component" value="Unassembled WGS sequence"/>
</dbReference>
<keyword evidence="2" id="KW-1185">Reference proteome</keyword>
<protein>
    <submittedName>
        <fullName evidence="1">Uncharacterized protein</fullName>
    </submittedName>
</protein>
<name>A0ABW5V8Q0_9BACI</name>
<sequence length="259" mass="30992">MNNIQIARPNELVYISLRCIEPTVDGLVIPRAQMNREERKISDENTSSILPEVTFDPSSGKYLLASGYTTFYAYQLVHNPNTLVPCKIFYHLREDERYLLTLDWMFKHRIIDWYNRHDIIIKLMNEFEYTIDDLSVFLSRSNEVIKRYLDPPPHVEREASRQQKESIINKINLEAFKHEANKDYLYHLILYFGVHITVDQLKFIRWIRGNGIKFEERHLTLEQERQLIDRALNLKQDFLEQIRVMINEMRISNGDEPIF</sequence>
<dbReference type="EMBL" id="JBHUNA010000034">
    <property type="protein sequence ID" value="MFD2762030.1"/>
    <property type="molecule type" value="Genomic_DNA"/>
</dbReference>
<accession>A0ABW5V8Q0</accession>
<reference evidence="2" key="1">
    <citation type="journal article" date="2019" name="Int. J. Syst. Evol. Microbiol.">
        <title>The Global Catalogue of Microorganisms (GCM) 10K type strain sequencing project: providing services to taxonomists for standard genome sequencing and annotation.</title>
        <authorList>
            <consortium name="The Broad Institute Genomics Platform"/>
            <consortium name="The Broad Institute Genome Sequencing Center for Infectious Disease"/>
            <person name="Wu L."/>
            <person name="Ma J."/>
        </authorList>
    </citation>
    <scope>NUCLEOTIDE SEQUENCE [LARGE SCALE GENOMIC DNA]</scope>
    <source>
        <strain evidence="2">TISTR 1535</strain>
    </source>
</reference>
<comment type="caution">
    <text evidence="1">The sequence shown here is derived from an EMBL/GenBank/DDBJ whole genome shotgun (WGS) entry which is preliminary data.</text>
</comment>
<evidence type="ECO:0000313" key="2">
    <source>
        <dbReference type="Proteomes" id="UP001597502"/>
    </source>
</evidence>
<proteinExistence type="predicted"/>
<dbReference type="RefSeq" id="WP_382395126.1">
    <property type="nucleotide sequence ID" value="NZ_JBHUNA010000034.1"/>
</dbReference>